<dbReference type="AlphaFoldDB" id="A0A1V3C8M8"/>
<evidence type="ECO:0000313" key="2">
    <source>
        <dbReference type="Proteomes" id="UP000189004"/>
    </source>
</evidence>
<name>A0A1V3C8M8_9ACTN</name>
<sequence>MITPKLSETTLRTRGFHDKGPTARGILEKVGASFLDGLGDAVETASPHVTDQRLEGLPARYRGFAYEGAAMGFALLDGFLPGSTRARSFIDGPGAPHVYMAYIGIGWAMARLPRPLWPDTKALDPLLRWLVHDGYGFHQAYFHTGRYVHRQLRDHSAARRTGDGPYALRAADQGIGRALWFVAGADAVRAVGLVDSFPPERRSDLWAGIGLAATYAGGTDEADLRRLCRGAGEHRWFLAQGGAFAAEARVRSGLVVPACESGTRVLCGMGVGRAARLCRDLRPGPAEAEADPARPPYESWRVRLAEELARHGGDGS</sequence>
<organism evidence="1 2">
    <name type="scientific">Nocardiopsis sinuspersici</name>
    <dbReference type="NCBI Taxonomy" id="501010"/>
    <lineage>
        <taxon>Bacteria</taxon>
        <taxon>Bacillati</taxon>
        <taxon>Actinomycetota</taxon>
        <taxon>Actinomycetes</taxon>
        <taxon>Streptosporangiales</taxon>
        <taxon>Nocardiopsidaceae</taxon>
        <taxon>Nocardiopsis</taxon>
    </lineage>
</organism>
<dbReference type="Proteomes" id="UP000189004">
    <property type="component" value="Unassembled WGS sequence"/>
</dbReference>
<protein>
    <submittedName>
        <fullName evidence="1">Enediyne biosynthesis protein</fullName>
    </submittedName>
</protein>
<comment type="caution">
    <text evidence="1">The sequence shown here is derived from an EMBL/GenBank/DDBJ whole genome shotgun (WGS) entry which is preliminary data.</text>
</comment>
<dbReference type="STRING" id="501010.NOSIN_05435"/>
<dbReference type="Pfam" id="PF08012">
    <property type="entry name" value="DUF1702"/>
    <property type="match status" value="1"/>
</dbReference>
<keyword evidence="2" id="KW-1185">Reference proteome</keyword>
<gene>
    <name evidence="1" type="ORF">NOSIN_05435</name>
</gene>
<reference evidence="2" key="1">
    <citation type="submission" date="2016-08" db="EMBL/GenBank/DDBJ databases">
        <authorList>
            <person name="Tokovenko B."/>
            <person name="Kalinowski J."/>
        </authorList>
    </citation>
    <scope>NUCLEOTIDE SEQUENCE [LARGE SCALE GENOMIC DNA]</scope>
    <source>
        <strain evidence="2">UTMC102</strain>
    </source>
</reference>
<dbReference type="EMBL" id="MCOK01000001">
    <property type="protein sequence ID" value="OOC57008.1"/>
    <property type="molecule type" value="Genomic_DNA"/>
</dbReference>
<proteinExistence type="predicted"/>
<evidence type="ECO:0000313" key="1">
    <source>
        <dbReference type="EMBL" id="OOC57008.1"/>
    </source>
</evidence>
<dbReference type="InterPro" id="IPR012964">
    <property type="entry name" value="DUF1702"/>
</dbReference>
<accession>A0A1V3C8M8</accession>